<comment type="caution">
    <text evidence="1">The sequence shown here is derived from an EMBL/GenBank/DDBJ whole genome shotgun (WGS) entry which is preliminary data.</text>
</comment>
<dbReference type="OrthoDB" id="2272416at2759"/>
<dbReference type="Proteomes" id="UP000325315">
    <property type="component" value="Unassembled WGS sequence"/>
</dbReference>
<keyword evidence="2" id="KW-1185">Reference proteome</keyword>
<accession>A0A5B6WG33</accession>
<dbReference type="PANTHER" id="PTHR34482">
    <property type="entry name" value="DNA DAMAGE-INDUCIBLE PROTEIN 1-LIKE"/>
    <property type="match status" value="1"/>
</dbReference>
<reference evidence="2" key="1">
    <citation type="journal article" date="2019" name="Plant Biotechnol. J.">
        <title>Genome sequencing of the Australian wild diploid species Gossypium australe highlights disease resistance and delayed gland morphogenesis.</title>
        <authorList>
            <person name="Cai Y."/>
            <person name="Cai X."/>
            <person name="Wang Q."/>
            <person name="Wang P."/>
            <person name="Zhang Y."/>
            <person name="Cai C."/>
            <person name="Xu Y."/>
            <person name="Wang K."/>
            <person name="Zhou Z."/>
            <person name="Wang C."/>
            <person name="Geng S."/>
            <person name="Li B."/>
            <person name="Dong Q."/>
            <person name="Hou Y."/>
            <person name="Wang H."/>
            <person name="Ai P."/>
            <person name="Liu Z."/>
            <person name="Yi F."/>
            <person name="Sun M."/>
            <person name="An G."/>
            <person name="Cheng J."/>
            <person name="Zhang Y."/>
            <person name="Shi Q."/>
            <person name="Xie Y."/>
            <person name="Shi X."/>
            <person name="Chang Y."/>
            <person name="Huang F."/>
            <person name="Chen Y."/>
            <person name="Hong S."/>
            <person name="Mi L."/>
            <person name="Sun Q."/>
            <person name="Zhang L."/>
            <person name="Zhou B."/>
            <person name="Peng R."/>
            <person name="Zhang X."/>
            <person name="Liu F."/>
        </authorList>
    </citation>
    <scope>NUCLEOTIDE SEQUENCE [LARGE SCALE GENOMIC DNA]</scope>
    <source>
        <strain evidence="2">cv. PA1801</strain>
    </source>
</reference>
<dbReference type="PANTHER" id="PTHR34482:SF36">
    <property type="entry name" value="RETROTRANSPOSON GAG DOMAIN-CONTAINING PROTEIN"/>
    <property type="match status" value="1"/>
</dbReference>
<gene>
    <name evidence="1" type="ORF">EPI10_020760</name>
</gene>
<name>A0A5B6WG33_9ROSI</name>
<dbReference type="AlphaFoldDB" id="A0A5B6WG33"/>
<evidence type="ECO:0000313" key="1">
    <source>
        <dbReference type="EMBL" id="KAA3480314.1"/>
    </source>
</evidence>
<dbReference type="EMBL" id="SMMG02000003">
    <property type="protein sequence ID" value="KAA3480314.1"/>
    <property type="molecule type" value="Genomic_DNA"/>
</dbReference>
<evidence type="ECO:0000313" key="2">
    <source>
        <dbReference type="Proteomes" id="UP000325315"/>
    </source>
</evidence>
<protein>
    <submittedName>
        <fullName evidence="1">Gag-Pol polyprotein</fullName>
    </submittedName>
</protein>
<organism evidence="1 2">
    <name type="scientific">Gossypium australe</name>
    <dbReference type="NCBI Taxonomy" id="47621"/>
    <lineage>
        <taxon>Eukaryota</taxon>
        <taxon>Viridiplantae</taxon>
        <taxon>Streptophyta</taxon>
        <taxon>Embryophyta</taxon>
        <taxon>Tracheophyta</taxon>
        <taxon>Spermatophyta</taxon>
        <taxon>Magnoliopsida</taxon>
        <taxon>eudicotyledons</taxon>
        <taxon>Gunneridae</taxon>
        <taxon>Pentapetalae</taxon>
        <taxon>rosids</taxon>
        <taxon>malvids</taxon>
        <taxon>Malvales</taxon>
        <taxon>Malvaceae</taxon>
        <taxon>Malvoideae</taxon>
        <taxon>Gossypium</taxon>
    </lineage>
</organism>
<proteinExistence type="predicted"/>
<sequence length="320" mass="36262">MDLDRAVVDDAASNVSAPAQGTALVESRLETLGQGEEAREAFLHMMSNWCNEFIRANPNAQPPPPPPIPQPTPVAPQVVELVRRQKPPIDRIRNKELRSFDLVKMMIWKEHNFGLNIPSGGGTPLCRLYQGRSLIGNFSKKSSGRRYISQRFINQKRNEFLELKQGRMTVTKYEREFVRFSKYARECVSIEAIMCKRFEDRLNEDIQLYVGVLELKEFVVLVDRACKADELAKEKRKVEIESRDSDKRQLGKSFQSSSKNLRDFTTRSATSTGFSIRSKGKQYSGSKAQTTSVASVGNAQPSRQNVLNVVDIIPMSVEQM</sequence>